<dbReference type="EMBL" id="BAAANN010000013">
    <property type="protein sequence ID" value="GAA1962641.1"/>
    <property type="molecule type" value="Genomic_DNA"/>
</dbReference>
<evidence type="ECO:0000256" key="2">
    <source>
        <dbReference type="SAM" id="SignalP"/>
    </source>
</evidence>
<proteinExistence type="predicted"/>
<sequence>MRKTALAAGGFALVIALSACGGKEGGQASTPAAGGDAAALFGNAQELVQAASAKTSQQKTSKFSMEANTMGQQMTMKGEGRYDGDNTAMSMTMNGPTGEMEMRFVDKAMYIKLPKGDAASSAMSGGKPWMKIGQGGDDPISKMMGGSFDQMAKQSDPSKTFEQVQKAGTITKSEKTQLDGQEATHYSIAVDMAKAAAESSATGLPKELAGKMKGTMPMELWLNSDQLPMQVTMDMTEVMKSMGVPGAENAGGKTTMKYTDWGSPVNVEAPPADQVGEFKMPEMPKVPQPTR</sequence>
<organism evidence="3 4">
    <name type="scientific">Amycolatopsis minnesotensis</name>
    <dbReference type="NCBI Taxonomy" id="337894"/>
    <lineage>
        <taxon>Bacteria</taxon>
        <taxon>Bacillati</taxon>
        <taxon>Actinomycetota</taxon>
        <taxon>Actinomycetes</taxon>
        <taxon>Pseudonocardiales</taxon>
        <taxon>Pseudonocardiaceae</taxon>
        <taxon>Amycolatopsis</taxon>
    </lineage>
</organism>
<accession>A0ABP5CEB3</accession>
<reference evidence="4" key="1">
    <citation type="journal article" date="2019" name="Int. J. Syst. Evol. Microbiol.">
        <title>The Global Catalogue of Microorganisms (GCM) 10K type strain sequencing project: providing services to taxonomists for standard genome sequencing and annotation.</title>
        <authorList>
            <consortium name="The Broad Institute Genomics Platform"/>
            <consortium name="The Broad Institute Genome Sequencing Center for Infectious Disease"/>
            <person name="Wu L."/>
            <person name="Ma J."/>
        </authorList>
    </citation>
    <scope>NUCLEOTIDE SEQUENCE [LARGE SCALE GENOMIC DNA]</scope>
    <source>
        <strain evidence="4">JCM 14545</strain>
    </source>
</reference>
<feature type="signal peptide" evidence="2">
    <location>
        <begin position="1"/>
        <end position="21"/>
    </location>
</feature>
<protein>
    <recommendedName>
        <fullName evidence="5">LppX_LprAFG lipoprotein</fullName>
    </recommendedName>
</protein>
<keyword evidence="4" id="KW-1185">Reference proteome</keyword>
<evidence type="ECO:0000256" key="1">
    <source>
        <dbReference type="SAM" id="MobiDB-lite"/>
    </source>
</evidence>
<dbReference type="Gene3D" id="2.50.20.20">
    <property type="match status" value="1"/>
</dbReference>
<keyword evidence="2" id="KW-0732">Signal</keyword>
<gene>
    <name evidence="3" type="ORF">GCM10009754_37440</name>
</gene>
<dbReference type="Proteomes" id="UP001501116">
    <property type="component" value="Unassembled WGS sequence"/>
</dbReference>
<dbReference type="SUPFAM" id="SSF89392">
    <property type="entry name" value="Prokaryotic lipoproteins and lipoprotein localization factors"/>
    <property type="match status" value="1"/>
</dbReference>
<feature type="region of interest" description="Disordered" evidence="1">
    <location>
        <begin position="260"/>
        <end position="291"/>
    </location>
</feature>
<evidence type="ECO:0000313" key="3">
    <source>
        <dbReference type="EMBL" id="GAA1962641.1"/>
    </source>
</evidence>
<name>A0ABP5CEB3_9PSEU</name>
<dbReference type="PROSITE" id="PS51257">
    <property type="entry name" value="PROKAR_LIPOPROTEIN"/>
    <property type="match status" value="1"/>
</dbReference>
<evidence type="ECO:0000313" key="4">
    <source>
        <dbReference type="Proteomes" id="UP001501116"/>
    </source>
</evidence>
<evidence type="ECO:0008006" key="5">
    <source>
        <dbReference type="Google" id="ProtNLM"/>
    </source>
</evidence>
<comment type="caution">
    <text evidence="3">The sequence shown here is derived from an EMBL/GenBank/DDBJ whole genome shotgun (WGS) entry which is preliminary data.</text>
</comment>
<feature type="chain" id="PRO_5046651704" description="LppX_LprAFG lipoprotein" evidence="2">
    <location>
        <begin position="22"/>
        <end position="291"/>
    </location>
</feature>
<dbReference type="InterPro" id="IPR029046">
    <property type="entry name" value="LolA/LolB/LppX"/>
</dbReference>
<dbReference type="RefSeq" id="WP_344419886.1">
    <property type="nucleotide sequence ID" value="NZ_BAAANN010000013.1"/>
</dbReference>